<keyword evidence="1" id="KW-0812">Transmembrane</keyword>
<dbReference type="Proteomes" id="UP000001953">
    <property type="component" value="Plasmid 2"/>
</dbReference>
<evidence type="ECO:0000313" key="3">
    <source>
        <dbReference type="Proteomes" id="UP000001953"/>
    </source>
</evidence>
<name>Q1QFP0_NITHX</name>
<dbReference type="Gene3D" id="3.40.50.1240">
    <property type="entry name" value="Phosphoglycerate mutase-like"/>
    <property type="match status" value="1"/>
</dbReference>
<dbReference type="Pfam" id="PF00300">
    <property type="entry name" value="His_Phos_1"/>
    <property type="match status" value="1"/>
</dbReference>
<evidence type="ECO:0000256" key="1">
    <source>
        <dbReference type="SAM" id="Phobius"/>
    </source>
</evidence>
<organism evidence="2 3">
    <name type="scientific">Nitrobacter hamburgensis (strain DSM 10229 / NCIMB 13809 / X14)</name>
    <dbReference type="NCBI Taxonomy" id="323097"/>
    <lineage>
        <taxon>Bacteria</taxon>
        <taxon>Pseudomonadati</taxon>
        <taxon>Pseudomonadota</taxon>
        <taxon>Alphaproteobacteria</taxon>
        <taxon>Hyphomicrobiales</taxon>
        <taxon>Nitrobacteraceae</taxon>
        <taxon>Nitrobacter</taxon>
    </lineage>
</organism>
<sequence>MGLRDYEGQRPADIRKARPDWNVFRDGCPSGESPAQVSERADRLIARLRTFKGNIAISHGHFGRVMAARWIGLEIRQAQHLLLSTASVSVLGYEHNLAEVPAIVLWNGSTAGPRNGFKVGYAGRLVMNLGSTPRWVWIVVAVLAMAAAEYLMRPQIIPN</sequence>
<keyword evidence="1" id="KW-1133">Transmembrane helix</keyword>
<dbReference type="InterPro" id="IPR013078">
    <property type="entry name" value="His_Pase_superF_clade-1"/>
</dbReference>
<keyword evidence="2" id="KW-0614">Plasmid</keyword>
<evidence type="ECO:0008006" key="4">
    <source>
        <dbReference type="Google" id="ProtNLM"/>
    </source>
</evidence>
<dbReference type="RefSeq" id="WP_011505189.1">
    <property type="nucleotide sequence ID" value="NC_007960.1"/>
</dbReference>
<accession>Q1QFP0</accession>
<feature type="transmembrane region" description="Helical" evidence="1">
    <location>
        <begin position="135"/>
        <end position="152"/>
    </location>
</feature>
<protein>
    <recommendedName>
        <fullName evidence="4">Phosphoglycerate mutase</fullName>
    </recommendedName>
</protein>
<proteinExistence type="predicted"/>
<evidence type="ECO:0000313" key="2">
    <source>
        <dbReference type="EMBL" id="ABE64957.1"/>
    </source>
</evidence>
<dbReference type="eggNOG" id="COG0406">
    <property type="taxonomic scope" value="Bacteria"/>
</dbReference>
<dbReference type="HOGENOM" id="CLU_1658934_0_0_5"/>
<geneLocation type="plasmid" evidence="3">
    <name>pNITHX2</name>
</geneLocation>
<dbReference type="KEGG" id="nha:Nham_4366"/>
<gene>
    <name evidence="2" type="ordered locus">Nham_4366</name>
</gene>
<dbReference type="SUPFAM" id="SSF53254">
    <property type="entry name" value="Phosphoglycerate mutase-like"/>
    <property type="match status" value="1"/>
</dbReference>
<keyword evidence="3" id="KW-1185">Reference proteome</keyword>
<dbReference type="EMBL" id="CP000321">
    <property type="protein sequence ID" value="ABE64957.1"/>
    <property type="molecule type" value="Genomic_DNA"/>
</dbReference>
<keyword evidence="1" id="KW-0472">Membrane</keyword>
<reference evidence="3" key="1">
    <citation type="submission" date="2006-03" db="EMBL/GenBank/DDBJ databases">
        <title>Complete sequence of plasmid 2 of Nitrobacter hamburgensis X14.</title>
        <authorList>
            <consortium name="US DOE Joint Genome Institute"/>
            <person name="Copeland A."/>
            <person name="Lucas S."/>
            <person name="Lapidus A."/>
            <person name="Barry K."/>
            <person name="Detter J.C."/>
            <person name="Glavina del Rio T."/>
            <person name="Hammon N."/>
            <person name="Israni S."/>
            <person name="Dalin E."/>
            <person name="Tice H."/>
            <person name="Pitluck S."/>
            <person name="Chain P."/>
            <person name="Malfatti S."/>
            <person name="Shin M."/>
            <person name="Vergez L."/>
            <person name="Schmutz J."/>
            <person name="Larimer F."/>
            <person name="Land M."/>
            <person name="Hauser L."/>
            <person name="Kyrpides N."/>
            <person name="Ivanova N."/>
            <person name="Ward B."/>
            <person name="Arp D."/>
            <person name="Klotz M."/>
            <person name="Stein L."/>
            <person name="O'Mullan G."/>
            <person name="Starkenburg S."/>
            <person name="Sayavedra L."/>
            <person name="Poret-Peterson A.T."/>
            <person name="Gentry M.E."/>
            <person name="Bruce D."/>
            <person name="Richardson P."/>
        </authorList>
    </citation>
    <scope>NUCLEOTIDE SEQUENCE [LARGE SCALE GENOMIC DNA]</scope>
    <source>
        <strain evidence="3">DSM 10229 / NCIMB 13809 / X14</strain>
        <plasmid evidence="3">Plasmid pNITHX2</plasmid>
    </source>
</reference>
<dbReference type="InterPro" id="IPR029033">
    <property type="entry name" value="His_PPase_superfam"/>
</dbReference>
<dbReference type="AlphaFoldDB" id="Q1QFP0"/>